<organism evidence="1 2">
    <name type="scientific">Durusdinium trenchii</name>
    <dbReference type="NCBI Taxonomy" id="1381693"/>
    <lineage>
        <taxon>Eukaryota</taxon>
        <taxon>Sar</taxon>
        <taxon>Alveolata</taxon>
        <taxon>Dinophyceae</taxon>
        <taxon>Suessiales</taxon>
        <taxon>Symbiodiniaceae</taxon>
        <taxon>Durusdinium</taxon>
    </lineage>
</organism>
<protein>
    <submittedName>
        <fullName evidence="1">Uncharacterized protein</fullName>
    </submittedName>
</protein>
<sequence>MYSLRGYGGNHLGMFAGTRSDFIITQHPEFHLGRLASEQGLGQQWDTTRCACKTSRSWVMQKIHDSMLNSSERLCGPRAQGVSLKQRAGPPCKVELDITDPTILRVLLDVCRTVQ</sequence>
<comment type="caution">
    <text evidence="1">The sequence shown here is derived from an EMBL/GenBank/DDBJ whole genome shotgun (WGS) entry which is preliminary data.</text>
</comment>
<reference evidence="1 2" key="1">
    <citation type="submission" date="2024-02" db="EMBL/GenBank/DDBJ databases">
        <authorList>
            <person name="Chen Y."/>
            <person name="Shah S."/>
            <person name="Dougan E. K."/>
            <person name="Thang M."/>
            <person name="Chan C."/>
        </authorList>
    </citation>
    <scope>NUCLEOTIDE SEQUENCE [LARGE SCALE GENOMIC DNA]</scope>
</reference>
<proteinExistence type="predicted"/>
<evidence type="ECO:0000313" key="2">
    <source>
        <dbReference type="Proteomes" id="UP001642484"/>
    </source>
</evidence>
<dbReference type="EMBL" id="CAXAMN010028495">
    <property type="protein sequence ID" value="CAK9116762.1"/>
    <property type="molecule type" value="Genomic_DNA"/>
</dbReference>
<evidence type="ECO:0000313" key="1">
    <source>
        <dbReference type="EMBL" id="CAK9116762.1"/>
    </source>
</evidence>
<accession>A0ABP0SWJ1</accession>
<gene>
    <name evidence="1" type="ORF">CCMP2556_LOCUS54256</name>
</gene>
<dbReference type="Proteomes" id="UP001642484">
    <property type="component" value="Unassembled WGS sequence"/>
</dbReference>
<name>A0ABP0SWJ1_9DINO</name>
<keyword evidence="2" id="KW-1185">Reference proteome</keyword>